<feature type="active site" description="Proton acceptor" evidence="5">
    <location>
        <position position="30"/>
    </location>
</feature>
<dbReference type="NCBIfam" id="TIGR01949">
    <property type="entry name" value="ADH_synth"/>
    <property type="match status" value="1"/>
</dbReference>
<dbReference type="PIRSF" id="PIRSF038992">
    <property type="entry name" value="Aldolase_Ia"/>
    <property type="match status" value="1"/>
</dbReference>
<comment type="catalytic activity">
    <reaction evidence="5">
        <text>1-deoxy-D-threo-hexo-2,5-diulose 6-phosphate + L-aspartate 4-semialdehyde = 2,3-dioxopropyl phosphate + 2-amino-2,3,7-trideoxy-D-lyxo-hept-6-ulosonate</text>
        <dbReference type="Rhea" id="RHEA:25952"/>
        <dbReference type="ChEBI" id="CHEBI:58859"/>
        <dbReference type="ChEBI" id="CHEBI:58860"/>
        <dbReference type="ChEBI" id="CHEBI:58861"/>
        <dbReference type="ChEBI" id="CHEBI:537519"/>
        <dbReference type="EC" id="2.2.1.10"/>
    </reaction>
</comment>
<feature type="active site" description="Proton donor" evidence="5 7">
    <location>
        <position position="150"/>
    </location>
</feature>
<dbReference type="eggNOG" id="arCOG04044">
    <property type="taxonomic scope" value="Archaea"/>
</dbReference>
<dbReference type="InterPro" id="IPR013785">
    <property type="entry name" value="Aldolase_TIM"/>
</dbReference>
<gene>
    <name evidence="5" type="primary">aroA'</name>
    <name evidence="8" type="ordered locus">Mbar_A0753</name>
</gene>
<comment type="function">
    <text evidence="5">Catalyzes a transaldol reaction between 6-deoxy-5-ketofructose 1-phosphate (DKFP) and L-aspartate semialdehyde (ASA) with an elimination of hydroxypyruvaldehyde phosphate to yield 2-amino-3,7-dideoxy-D-threo-hept-6-ulosonate (ADH). Plays a key role in an alternative pathway of the biosynthesis of 3-dehydroquinate (DHQ), which is involved in the canonical pathway for the biosynthesis of aromatic amino acids.</text>
</comment>
<feature type="active site" description="Schiff-base intermediate with substrate" evidence="5">
    <location>
        <position position="181"/>
    </location>
</feature>
<evidence type="ECO:0000313" key="8">
    <source>
        <dbReference type="EMBL" id="AAZ69731.1"/>
    </source>
</evidence>
<dbReference type="HOGENOM" id="CLU_057069_2_0_2"/>
<feature type="active site" description="Schiff-base intermediate with dihydroxyacetone-P" evidence="7">
    <location>
        <position position="181"/>
    </location>
</feature>
<comment type="subunit">
    <text evidence="5">Homodecamer.</text>
</comment>
<dbReference type="InterPro" id="IPR002915">
    <property type="entry name" value="DeoC/FbaB/LacD_aldolase"/>
</dbReference>
<dbReference type="EMBL" id="CP000099">
    <property type="protein sequence ID" value="AAZ69731.1"/>
    <property type="molecule type" value="Genomic_DNA"/>
</dbReference>
<dbReference type="PANTHER" id="PTHR47916">
    <property type="entry name" value="FRUCTOSE-BISPHOSPHATE ALDOLASE CLASS 1"/>
    <property type="match status" value="1"/>
</dbReference>
<dbReference type="Pfam" id="PF01791">
    <property type="entry name" value="DeoC"/>
    <property type="match status" value="1"/>
</dbReference>
<dbReference type="STRING" id="269797.Mbar_A0753"/>
<dbReference type="EC" id="2.2.1.10" evidence="5 6"/>
<evidence type="ECO:0000256" key="7">
    <source>
        <dbReference type="PIRSR" id="PIRSR038992-1"/>
    </source>
</evidence>
<dbReference type="PaxDb" id="269797-Mbar_A0753"/>
<dbReference type="GO" id="GO:0009073">
    <property type="term" value="P:aromatic amino acid family biosynthetic process"/>
    <property type="evidence" value="ECO:0007669"/>
    <property type="project" value="UniProtKB-UniRule"/>
</dbReference>
<keyword evidence="3 5" id="KW-0057">Aromatic amino acid biosynthesis</keyword>
<comment type="similarity">
    <text evidence="5">Belongs to the DeoC/FbaB aldolase family. ADHS subfamily.</text>
</comment>
<dbReference type="NCBIfam" id="NF005556">
    <property type="entry name" value="PRK07226.1"/>
    <property type="match status" value="1"/>
</dbReference>
<keyword evidence="8" id="KW-0456">Lyase</keyword>
<reference evidence="8" key="1">
    <citation type="submission" date="2006-06" db="EMBL/GenBank/DDBJ databases">
        <title>Complete sequence of chromosome 1 of Methanosarcina barkeri str. fusaro.</title>
        <authorList>
            <person name="Copeland A."/>
            <person name="Lucas S."/>
            <person name="Lapidus A."/>
            <person name="Barry K."/>
            <person name="Detter J.C."/>
            <person name="Glavina T."/>
            <person name="Hammon N."/>
            <person name="Israni S."/>
            <person name="Pitluck S."/>
            <person name="Goodwin L.A."/>
            <person name="Saunders E.H."/>
            <person name="Schmutz J."/>
            <person name="Larimer F."/>
            <person name="Land M."/>
            <person name="Anderson I."/>
            <person name="Richardson P."/>
        </authorList>
    </citation>
    <scope>NUCLEOTIDE SEQUENCE</scope>
    <source>
        <strain evidence="8">Fusaro</strain>
    </source>
</reference>
<evidence type="ECO:0000256" key="1">
    <source>
        <dbReference type="ARBA" id="ARBA00022605"/>
    </source>
</evidence>
<name>Q46EG1_METBF</name>
<dbReference type="SMART" id="SM01133">
    <property type="entry name" value="DeoC"/>
    <property type="match status" value="1"/>
</dbReference>
<evidence type="ECO:0000256" key="5">
    <source>
        <dbReference type="HAMAP-Rule" id="MF_00960"/>
    </source>
</evidence>
<feature type="binding site" evidence="5">
    <location>
        <begin position="150"/>
        <end position="152"/>
    </location>
    <ligand>
        <name>1-deoxy-D-threo-hexo-2,5-diulose 6-phosphate</name>
        <dbReference type="ChEBI" id="CHEBI:58861"/>
    </ligand>
</feature>
<dbReference type="InterPro" id="IPR041720">
    <property type="entry name" value="FbaB-like"/>
</dbReference>
<dbReference type="InterPro" id="IPR050456">
    <property type="entry name" value="DeoC/FbaB_aldolase"/>
</dbReference>
<proteinExistence type="inferred from homology"/>
<dbReference type="InterPro" id="IPR010210">
    <property type="entry name" value="ADH_synthase"/>
</dbReference>
<dbReference type="CDD" id="cd00958">
    <property type="entry name" value="DhnA"/>
    <property type="match status" value="1"/>
</dbReference>
<feature type="binding site" evidence="5">
    <location>
        <begin position="206"/>
        <end position="207"/>
    </location>
    <ligand>
        <name>1-deoxy-D-threo-hexo-2,5-diulose 6-phosphate</name>
        <dbReference type="ChEBI" id="CHEBI:58861"/>
    </ligand>
</feature>
<keyword evidence="2 5" id="KW-0808">Transferase</keyword>
<evidence type="ECO:0000256" key="3">
    <source>
        <dbReference type="ARBA" id="ARBA00023141"/>
    </source>
</evidence>
<dbReference type="Gene3D" id="3.20.20.70">
    <property type="entry name" value="Aldolase class I"/>
    <property type="match status" value="1"/>
</dbReference>
<keyword evidence="1 5" id="KW-0028">Amino-acid biosynthesis</keyword>
<dbReference type="GO" id="GO:0004332">
    <property type="term" value="F:fructose-bisphosphate aldolase activity"/>
    <property type="evidence" value="ECO:0007669"/>
    <property type="project" value="InterPro"/>
</dbReference>
<keyword evidence="4 5" id="KW-0704">Schiff base</keyword>
<dbReference type="PANTHER" id="PTHR47916:SF1">
    <property type="entry name" value="3-HYDROXY-5-PHOSPHONOOXYPENTANE-2,4-DIONE THIOLASE"/>
    <property type="match status" value="1"/>
</dbReference>
<dbReference type="HAMAP" id="MF_00960">
    <property type="entry name" value="ADH_synthase"/>
    <property type="match status" value="1"/>
</dbReference>
<dbReference type="GO" id="GO:0016836">
    <property type="term" value="F:hydro-lyase activity"/>
    <property type="evidence" value="ECO:0007669"/>
    <property type="project" value="InterPro"/>
</dbReference>
<organism evidence="8">
    <name type="scientific">Methanosarcina barkeri (strain Fusaro / DSM 804)</name>
    <dbReference type="NCBI Taxonomy" id="269797"/>
    <lineage>
        <taxon>Archaea</taxon>
        <taxon>Methanobacteriati</taxon>
        <taxon>Methanobacteriota</taxon>
        <taxon>Stenosarchaea group</taxon>
        <taxon>Methanomicrobia</taxon>
        <taxon>Methanosarcinales</taxon>
        <taxon>Methanosarcinaceae</taxon>
        <taxon>Methanosarcina</taxon>
    </lineage>
</organism>
<dbReference type="KEGG" id="mba:Mbar_A0753"/>
<evidence type="ECO:0000256" key="2">
    <source>
        <dbReference type="ARBA" id="ARBA00022679"/>
    </source>
</evidence>
<feature type="binding site" evidence="5">
    <location>
        <begin position="30"/>
        <end position="34"/>
    </location>
    <ligand>
        <name>1-deoxy-D-threo-hexo-2,5-diulose 6-phosphate</name>
        <dbReference type="ChEBI" id="CHEBI:58861"/>
    </ligand>
</feature>
<evidence type="ECO:0000256" key="4">
    <source>
        <dbReference type="ARBA" id="ARBA00023270"/>
    </source>
</evidence>
<dbReference type="AlphaFoldDB" id="Q46EG1"/>
<dbReference type="GO" id="GO:0016744">
    <property type="term" value="F:transketolase or transaldolase activity"/>
    <property type="evidence" value="ECO:0007669"/>
    <property type="project" value="UniProtKB-UniRule"/>
</dbReference>
<feature type="binding site" evidence="5">
    <location>
        <begin position="234"/>
        <end position="235"/>
    </location>
    <ligand>
        <name>1-deoxy-D-threo-hexo-2,5-diulose 6-phosphate</name>
        <dbReference type="ChEBI" id="CHEBI:58861"/>
    </ligand>
</feature>
<accession>Q46EG1</accession>
<dbReference type="GO" id="GO:0008652">
    <property type="term" value="P:amino acid biosynthetic process"/>
    <property type="evidence" value="ECO:0007669"/>
    <property type="project" value="UniProtKB-KW"/>
</dbReference>
<evidence type="ECO:0000256" key="6">
    <source>
        <dbReference type="NCBIfam" id="TIGR01949"/>
    </source>
</evidence>
<dbReference type="SUPFAM" id="SSF51569">
    <property type="entry name" value="Aldolase"/>
    <property type="match status" value="1"/>
</dbReference>
<protein>
    <recommendedName>
        <fullName evidence="5 6">2-amino-3,7-dideoxy-D-threo-hept-6-ulosonate synthase</fullName>
        <shortName evidence="5">ADH synthase</shortName>
        <shortName evidence="5">ADHS</shortName>
        <shortName evidence="5">ADTH synthase</shortName>
        <ecNumber evidence="5 6">2.2.1.10</ecNumber>
    </recommendedName>
</protein>
<sequence length="268" mass="28369">MQPMNTIGKSVRLERIFNRSTGNAIIIPMDHGVSAGPIEGLKNLQETVNKVAEGGANAVLGHMGLAKYGHRGYGHDVGLIIHLSASTSLSPDPNHKVLVTTVEEAIKVGADAVSVHVNVGAEDEYEMLQGLGYVAGKCDEWGIPLLAMMYPRGKKVRSEYDVDVVKHAARIGAELGADIIKTNYTGSPETFKEVVEGCPVPVIIAGGPKMDSEKELLEMIEGSLEAGGKGVAIGRNVFQAQDPTGLVRKIAKVVHGGVSAEELSKLGR</sequence>